<dbReference type="Proteomes" id="UP000294853">
    <property type="component" value="Chromosome"/>
</dbReference>
<sequence length="90" mass="9697">MRVAGRDAFAQHGATRVRLDGSYARGAATPDSDVDFLADPARRVLVLRHDGSRRRTLKRCSASGWMSSTTTPLGGEVLDRPRASGVPFQG</sequence>
<dbReference type="OrthoDB" id="9803128at2"/>
<protein>
    <recommendedName>
        <fullName evidence="2">Polymerase nucleotidyl transferase domain-containing protein</fullName>
    </recommendedName>
</protein>
<gene>
    <name evidence="3" type="ORF">EXE58_06040</name>
</gene>
<dbReference type="GO" id="GO:0016779">
    <property type="term" value="F:nucleotidyltransferase activity"/>
    <property type="evidence" value="ECO:0007669"/>
    <property type="project" value="InterPro"/>
</dbReference>
<dbReference type="InterPro" id="IPR043519">
    <property type="entry name" value="NT_sf"/>
</dbReference>
<feature type="region of interest" description="Disordered" evidence="1">
    <location>
        <begin position="64"/>
        <end position="90"/>
    </location>
</feature>
<dbReference type="AlphaFoldDB" id="A0A4P7ID57"/>
<evidence type="ECO:0000313" key="3">
    <source>
        <dbReference type="EMBL" id="QBX55056.1"/>
    </source>
</evidence>
<dbReference type="InterPro" id="IPR002934">
    <property type="entry name" value="Polymerase_NTP_transf_dom"/>
</dbReference>
<proteinExistence type="predicted"/>
<accession>A0A4P7ID57</accession>
<evidence type="ECO:0000313" key="4">
    <source>
        <dbReference type="Proteomes" id="UP000294853"/>
    </source>
</evidence>
<evidence type="ECO:0000256" key="1">
    <source>
        <dbReference type="SAM" id="MobiDB-lite"/>
    </source>
</evidence>
<feature type="domain" description="Polymerase nucleotidyl transferase" evidence="2">
    <location>
        <begin position="14"/>
        <end position="37"/>
    </location>
</feature>
<dbReference type="Gene3D" id="3.30.460.10">
    <property type="entry name" value="Beta Polymerase, domain 2"/>
    <property type="match status" value="1"/>
</dbReference>
<organism evidence="3 4">
    <name type="scientific">Nocardioides seonyuensis</name>
    <dbReference type="NCBI Taxonomy" id="2518371"/>
    <lineage>
        <taxon>Bacteria</taxon>
        <taxon>Bacillati</taxon>
        <taxon>Actinomycetota</taxon>
        <taxon>Actinomycetes</taxon>
        <taxon>Propionibacteriales</taxon>
        <taxon>Nocardioidaceae</taxon>
        <taxon>Nocardioides</taxon>
    </lineage>
</organism>
<reference evidence="3 4" key="1">
    <citation type="submission" date="2019-03" db="EMBL/GenBank/DDBJ databases">
        <title>Three New Species of Nocardioides, Nocardioides euryhalodurans sp. nov., Nocardioides seonyuensis sp. nov. and Nocardioides eburneoflavus sp. nov. Iolated from Soil.</title>
        <authorList>
            <person name="Roh S.G."/>
            <person name="Lee C."/>
            <person name="Kim M.-K."/>
            <person name="Kim S.B."/>
        </authorList>
    </citation>
    <scope>NUCLEOTIDE SEQUENCE [LARGE SCALE GENOMIC DNA]</scope>
    <source>
        <strain evidence="3 4">MMS17-SY207-3</strain>
    </source>
</reference>
<dbReference type="Pfam" id="PF01909">
    <property type="entry name" value="NTP_transf_2"/>
    <property type="match status" value="1"/>
</dbReference>
<dbReference type="CDD" id="cd05403">
    <property type="entry name" value="NT_KNTase_like"/>
    <property type="match status" value="1"/>
</dbReference>
<name>A0A4P7ID57_9ACTN</name>
<evidence type="ECO:0000259" key="2">
    <source>
        <dbReference type="Pfam" id="PF01909"/>
    </source>
</evidence>
<keyword evidence="4" id="KW-1185">Reference proteome</keyword>
<dbReference type="KEGG" id="nsn:EXE58_06040"/>
<dbReference type="EMBL" id="CP038436">
    <property type="protein sequence ID" value="QBX55056.1"/>
    <property type="molecule type" value="Genomic_DNA"/>
</dbReference>
<dbReference type="SUPFAM" id="SSF81301">
    <property type="entry name" value="Nucleotidyltransferase"/>
    <property type="match status" value="1"/>
</dbReference>